<keyword evidence="9" id="KW-0458">Lysosome</keyword>
<evidence type="ECO:0000256" key="1">
    <source>
        <dbReference type="ARBA" id="ARBA00004155"/>
    </source>
</evidence>
<keyword evidence="6" id="KW-0769">Symport</keyword>
<feature type="transmembrane region" description="Helical" evidence="12">
    <location>
        <begin position="344"/>
        <end position="363"/>
    </location>
</feature>
<evidence type="ECO:0000256" key="7">
    <source>
        <dbReference type="ARBA" id="ARBA00022989"/>
    </source>
</evidence>
<dbReference type="GO" id="GO:0015184">
    <property type="term" value="F:L-cystine transmembrane transporter activity"/>
    <property type="evidence" value="ECO:0007669"/>
    <property type="project" value="TreeGrafter"/>
</dbReference>
<dbReference type="FunFam" id="1.20.1280.290:FF:000018">
    <property type="entry name" value="Cystinosin homolog"/>
    <property type="match status" value="1"/>
</dbReference>
<dbReference type="AlphaFoldDB" id="A0A4W3K378"/>
<dbReference type="PANTHER" id="PTHR13131:SF5">
    <property type="entry name" value="CYSTINOSIN"/>
    <property type="match status" value="1"/>
</dbReference>
<reference evidence="15" key="2">
    <citation type="journal article" date="2007" name="PLoS Biol.">
        <title>Survey sequencing and comparative analysis of the elephant shark (Callorhinchus milii) genome.</title>
        <authorList>
            <person name="Venkatesh B."/>
            <person name="Kirkness E.F."/>
            <person name="Loh Y.H."/>
            <person name="Halpern A.L."/>
            <person name="Lee A.P."/>
            <person name="Johnson J."/>
            <person name="Dandona N."/>
            <person name="Viswanathan L.D."/>
            <person name="Tay A."/>
            <person name="Venter J.C."/>
            <person name="Strausberg R.L."/>
            <person name="Brenner S."/>
        </authorList>
    </citation>
    <scope>NUCLEOTIDE SEQUENCE [LARGE SCALE GENOMIC DNA]</scope>
</reference>
<keyword evidence="7 12" id="KW-1133">Transmembrane helix</keyword>
<evidence type="ECO:0000313" key="15">
    <source>
        <dbReference type="Proteomes" id="UP000314986"/>
    </source>
</evidence>
<evidence type="ECO:0000256" key="6">
    <source>
        <dbReference type="ARBA" id="ARBA00022847"/>
    </source>
</evidence>
<evidence type="ECO:0000256" key="8">
    <source>
        <dbReference type="ARBA" id="ARBA00023136"/>
    </source>
</evidence>
<dbReference type="InParanoid" id="A0A4W3K378"/>
<sequence length="390" mass="44437">MKQSMFLLVPMLCLLSNLQLQCGAVVRLLVPEVVHLEVDSFEDVTIALSAPLQENVLITFNVTYSSQEFPIIELPDLVILPCNSVTPVSFPVKGADVGQVTTHLRTNSSHLNRISHIRIRYMVVHSNVLTIISYIIGWIYFFSWAISFYPQVYANWKRKSVVGLSFDFLALNLTGHIAYGVFNICLFCVPYIKAQYIEIHPNGVNPVEANDVFFSIHATLIMSFTTWQCCVYERGMQRVSLPAAGMLISAWLFALITLIVTIAGQLMWLQYLYYFSYIKLAVTVVKYIPQVYLNYQRKSTSGWCIGNVLLDFSGGIFSLLQMLLQSYNNEEWMLIFGDITKFGLGLISMSFDIVFMVQHYCLYSESQKLNDYKLLNGEYSKEYTSQNGAK</sequence>
<dbReference type="SMART" id="SM00679">
    <property type="entry name" value="CTNS"/>
    <property type="match status" value="2"/>
</dbReference>
<keyword evidence="13" id="KW-0732">Signal</keyword>
<reference evidence="14" key="4">
    <citation type="submission" date="2025-08" db="UniProtKB">
        <authorList>
            <consortium name="Ensembl"/>
        </authorList>
    </citation>
    <scope>IDENTIFICATION</scope>
</reference>
<evidence type="ECO:0000256" key="12">
    <source>
        <dbReference type="SAM" id="Phobius"/>
    </source>
</evidence>
<dbReference type="GeneTree" id="ENSGT00390000005338"/>
<feature type="chain" id="PRO_5021338338" description="Cystinosin homolog" evidence="13">
    <location>
        <begin position="24"/>
        <end position="390"/>
    </location>
</feature>
<dbReference type="NCBIfam" id="TIGR00951">
    <property type="entry name" value="2A43"/>
    <property type="match status" value="1"/>
</dbReference>
<keyword evidence="3" id="KW-0813">Transport</keyword>
<feature type="transmembrane region" description="Helical" evidence="12">
    <location>
        <begin position="271"/>
        <end position="289"/>
    </location>
</feature>
<reference evidence="15" key="3">
    <citation type="journal article" date="2014" name="Nature">
        <title>Elephant shark genome provides unique insights into gnathostome evolution.</title>
        <authorList>
            <consortium name="International Elephant Shark Genome Sequencing Consortium"/>
            <person name="Venkatesh B."/>
            <person name="Lee A.P."/>
            <person name="Ravi V."/>
            <person name="Maurya A.K."/>
            <person name="Lian M.M."/>
            <person name="Swann J.B."/>
            <person name="Ohta Y."/>
            <person name="Flajnik M.F."/>
            <person name="Sutoh Y."/>
            <person name="Kasahara M."/>
            <person name="Hoon S."/>
            <person name="Gangu V."/>
            <person name="Roy S.W."/>
            <person name="Irimia M."/>
            <person name="Korzh V."/>
            <person name="Kondrychyn I."/>
            <person name="Lim Z.W."/>
            <person name="Tay B.H."/>
            <person name="Tohari S."/>
            <person name="Kong K.W."/>
            <person name="Ho S."/>
            <person name="Lorente-Galdos B."/>
            <person name="Quilez J."/>
            <person name="Marques-Bonet T."/>
            <person name="Raney B.J."/>
            <person name="Ingham P.W."/>
            <person name="Tay A."/>
            <person name="Hillier L.W."/>
            <person name="Minx P."/>
            <person name="Boehm T."/>
            <person name="Wilson R.K."/>
            <person name="Brenner S."/>
            <person name="Warren W.C."/>
        </authorList>
    </citation>
    <scope>NUCLEOTIDE SEQUENCE [LARGE SCALE GENOMIC DNA]</scope>
</reference>
<accession>A0A4W3K378</accession>
<dbReference type="Pfam" id="PF04193">
    <property type="entry name" value="PQ-loop"/>
    <property type="match status" value="2"/>
</dbReference>
<reference evidence="15" key="1">
    <citation type="journal article" date="2006" name="Science">
        <title>Ancient noncoding elements conserved in the human genome.</title>
        <authorList>
            <person name="Venkatesh B."/>
            <person name="Kirkness E.F."/>
            <person name="Loh Y.H."/>
            <person name="Halpern A.L."/>
            <person name="Lee A.P."/>
            <person name="Johnson J."/>
            <person name="Dandona N."/>
            <person name="Viswanathan L.D."/>
            <person name="Tay A."/>
            <person name="Venter J.C."/>
            <person name="Strausberg R.L."/>
            <person name="Brenner S."/>
        </authorList>
    </citation>
    <scope>NUCLEOTIDE SEQUENCE [LARGE SCALE GENOMIC DNA]</scope>
</reference>
<comment type="catalytic activity">
    <reaction evidence="10">
        <text>L-cystine(out) + H(+)(out) = L-cystine(in) + H(+)(in)</text>
        <dbReference type="Rhea" id="RHEA:66172"/>
        <dbReference type="ChEBI" id="CHEBI:15378"/>
        <dbReference type="ChEBI" id="CHEBI:35491"/>
    </reaction>
    <physiologicalReaction direction="left-to-right" evidence="10">
        <dbReference type="Rhea" id="RHEA:66173"/>
    </physiologicalReaction>
</comment>
<dbReference type="InterPro" id="IPR005282">
    <property type="entry name" value="LC_transporter"/>
</dbReference>
<dbReference type="Proteomes" id="UP000314986">
    <property type="component" value="Unassembled WGS sequence"/>
</dbReference>
<evidence type="ECO:0000256" key="11">
    <source>
        <dbReference type="ARBA" id="ARBA00074957"/>
    </source>
</evidence>
<feature type="transmembrane region" description="Helical" evidence="12">
    <location>
        <begin position="244"/>
        <end position="265"/>
    </location>
</feature>
<evidence type="ECO:0000256" key="10">
    <source>
        <dbReference type="ARBA" id="ARBA00048473"/>
    </source>
</evidence>
<dbReference type="OMA" id="HIRIRYM"/>
<evidence type="ECO:0000256" key="4">
    <source>
        <dbReference type="ARBA" id="ARBA00022692"/>
    </source>
</evidence>
<feature type="transmembrane region" description="Helical" evidence="12">
    <location>
        <begin position="128"/>
        <end position="149"/>
    </location>
</feature>
<dbReference type="STRING" id="7868.ENSCMIP00000045263"/>
<keyword evidence="5" id="KW-0677">Repeat</keyword>
<dbReference type="GO" id="GO:0005765">
    <property type="term" value="C:lysosomal membrane"/>
    <property type="evidence" value="ECO:0007669"/>
    <property type="project" value="UniProtKB-SubCell"/>
</dbReference>
<evidence type="ECO:0000256" key="9">
    <source>
        <dbReference type="ARBA" id="ARBA00023228"/>
    </source>
</evidence>
<feature type="signal peptide" evidence="13">
    <location>
        <begin position="1"/>
        <end position="23"/>
    </location>
</feature>
<feature type="transmembrane region" description="Helical" evidence="12">
    <location>
        <begin position="301"/>
        <end position="324"/>
    </location>
</feature>
<comment type="similarity">
    <text evidence="2">Belongs to the cystinosin family.</text>
</comment>
<reference evidence="14" key="5">
    <citation type="submission" date="2025-09" db="UniProtKB">
        <authorList>
            <consortium name="Ensembl"/>
        </authorList>
    </citation>
    <scope>IDENTIFICATION</scope>
</reference>
<dbReference type="FunFam" id="1.20.1280.290:FF:000016">
    <property type="entry name" value="Cystinosin homolog"/>
    <property type="match status" value="1"/>
</dbReference>
<evidence type="ECO:0000256" key="2">
    <source>
        <dbReference type="ARBA" id="ARBA00006855"/>
    </source>
</evidence>
<evidence type="ECO:0000256" key="3">
    <source>
        <dbReference type="ARBA" id="ARBA00022448"/>
    </source>
</evidence>
<proteinExistence type="inferred from homology"/>
<keyword evidence="4 12" id="KW-0812">Transmembrane</keyword>
<dbReference type="PANTHER" id="PTHR13131">
    <property type="entry name" value="CYSTINOSIN"/>
    <property type="match status" value="1"/>
</dbReference>
<feature type="transmembrane region" description="Helical" evidence="12">
    <location>
        <begin position="169"/>
        <end position="192"/>
    </location>
</feature>
<protein>
    <recommendedName>
        <fullName evidence="11">Cystinosin homolog</fullName>
    </recommendedName>
</protein>
<evidence type="ECO:0000313" key="14">
    <source>
        <dbReference type="Ensembl" id="ENSCMIP00000045263.1"/>
    </source>
</evidence>
<dbReference type="InterPro" id="IPR006603">
    <property type="entry name" value="PQ-loop_rpt"/>
</dbReference>
<evidence type="ECO:0000256" key="13">
    <source>
        <dbReference type="SAM" id="SignalP"/>
    </source>
</evidence>
<comment type="subcellular location">
    <subcellularLocation>
        <location evidence="1">Lysosome membrane</location>
        <topology evidence="1">Multi-pass membrane protein</topology>
    </subcellularLocation>
</comment>
<dbReference type="Ensembl" id="ENSCMIT00000045910.1">
    <property type="protein sequence ID" value="ENSCMIP00000045263.1"/>
    <property type="gene ID" value="ENSCMIG00000018690.1"/>
</dbReference>
<keyword evidence="8 12" id="KW-0472">Membrane</keyword>
<evidence type="ECO:0000256" key="5">
    <source>
        <dbReference type="ARBA" id="ARBA00022737"/>
    </source>
</evidence>
<name>A0A4W3K378_CALMI</name>
<dbReference type="Gene3D" id="1.20.1280.290">
    <property type="match status" value="1"/>
</dbReference>
<organism evidence="14 15">
    <name type="scientific">Callorhinchus milii</name>
    <name type="common">Ghost shark</name>
    <dbReference type="NCBI Taxonomy" id="7868"/>
    <lineage>
        <taxon>Eukaryota</taxon>
        <taxon>Metazoa</taxon>
        <taxon>Chordata</taxon>
        <taxon>Craniata</taxon>
        <taxon>Vertebrata</taxon>
        <taxon>Chondrichthyes</taxon>
        <taxon>Holocephali</taxon>
        <taxon>Chimaeriformes</taxon>
        <taxon>Callorhinchidae</taxon>
        <taxon>Callorhinchus</taxon>
    </lineage>
</organism>
<dbReference type="GO" id="GO:0015293">
    <property type="term" value="F:symporter activity"/>
    <property type="evidence" value="ECO:0007669"/>
    <property type="project" value="UniProtKB-KW"/>
</dbReference>
<keyword evidence="15" id="KW-1185">Reference proteome</keyword>